<dbReference type="RefSeq" id="WP_125672795.1">
    <property type="nucleotide sequence ID" value="NZ_RCOS01000168.1"/>
</dbReference>
<keyword evidence="2" id="KW-0687">Ribonucleoprotein</keyword>
<feature type="domain" description="Large ribosomal subunit protein eL40" evidence="4">
    <location>
        <begin position="3"/>
        <end position="51"/>
    </location>
</feature>
<dbReference type="SUPFAM" id="SSF57829">
    <property type="entry name" value="Zn-binding ribosomal proteins"/>
    <property type="match status" value="1"/>
</dbReference>
<dbReference type="NCBIfam" id="NF003161">
    <property type="entry name" value="PRK04136.1"/>
    <property type="match status" value="1"/>
</dbReference>
<dbReference type="AlphaFoldDB" id="A0A429GDP7"/>
<name>A0A429GDP7_9CREN</name>
<dbReference type="Proteomes" id="UP000277582">
    <property type="component" value="Unassembled WGS sequence"/>
</dbReference>
<evidence type="ECO:0000313" key="8">
    <source>
        <dbReference type="Proteomes" id="UP000316217"/>
    </source>
</evidence>
<dbReference type="GO" id="GO:0006412">
    <property type="term" value="P:translation"/>
    <property type="evidence" value="ECO:0007669"/>
    <property type="project" value="InterPro"/>
</dbReference>
<evidence type="ECO:0000256" key="2">
    <source>
        <dbReference type="ARBA" id="ARBA00023274"/>
    </source>
</evidence>
<reference evidence="5 7" key="1">
    <citation type="submission" date="2018-10" db="EMBL/GenBank/DDBJ databases">
        <title>Co-occurring genomic capacity for anaerobic methane metabolism and dissimilatory sulfite reduction discovered in the Korarchaeota.</title>
        <authorList>
            <person name="Mckay L.J."/>
            <person name="Dlakic M."/>
            <person name="Fields M.W."/>
            <person name="Delmont T.O."/>
            <person name="Eren A.M."/>
            <person name="Jay Z.J."/>
            <person name="Klingelsmith K.B."/>
            <person name="Rusch D.B."/>
            <person name="Inskeep W.P."/>
        </authorList>
    </citation>
    <scope>NUCLEOTIDE SEQUENCE [LARGE SCALE GENOMIC DNA]</scope>
    <source>
        <strain evidence="5 7">MDKW</strain>
    </source>
</reference>
<dbReference type="GO" id="GO:0005840">
    <property type="term" value="C:ribosome"/>
    <property type="evidence" value="ECO:0007669"/>
    <property type="project" value="UniProtKB-KW"/>
</dbReference>
<dbReference type="PANTHER" id="PTHR39649">
    <property type="entry name" value="50S RIBOSOMAL PROTEIN L40E"/>
    <property type="match status" value="1"/>
</dbReference>
<evidence type="ECO:0000259" key="4">
    <source>
        <dbReference type="SMART" id="SM01377"/>
    </source>
</evidence>
<dbReference type="InterPro" id="IPR038587">
    <property type="entry name" value="Ribosomal_eL40_sf"/>
</dbReference>
<accession>A0A429GDP7</accession>
<dbReference type="GO" id="GO:0003735">
    <property type="term" value="F:structural constituent of ribosome"/>
    <property type="evidence" value="ECO:0007669"/>
    <property type="project" value="InterPro"/>
</dbReference>
<dbReference type="InterPro" id="IPR001975">
    <property type="entry name" value="Ribosomal_eL40_dom"/>
</dbReference>
<comment type="caution">
    <text evidence="5">The sequence shown here is derived from an EMBL/GenBank/DDBJ whole genome shotgun (WGS) entry which is preliminary data.</text>
</comment>
<dbReference type="Gene3D" id="4.10.1060.50">
    <property type="match status" value="1"/>
</dbReference>
<protein>
    <recommendedName>
        <fullName evidence="3">50S ribosomal protein L40e</fullName>
    </recommendedName>
</protein>
<evidence type="ECO:0000256" key="1">
    <source>
        <dbReference type="ARBA" id="ARBA00022980"/>
    </source>
</evidence>
<proteinExistence type="predicted"/>
<keyword evidence="7" id="KW-1185">Reference proteome</keyword>
<dbReference type="OrthoDB" id="45138at2157"/>
<dbReference type="PANTHER" id="PTHR39649:SF1">
    <property type="entry name" value="LARGE RIBOSOMAL SUBUNIT PROTEIN EL40"/>
    <property type="match status" value="1"/>
</dbReference>
<dbReference type="InterPro" id="IPR023657">
    <property type="entry name" value="Ribosomal_eL40_arc"/>
</dbReference>
<dbReference type="InterPro" id="IPR011332">
    <property type="entry name" value="Ribosomal_zn-bd"/>
</dbReference>
<evidence type="ECO:0000313" key="6">
    <source>
        <dbReference type="EMBL" id="RZN63392.1"/>
    </source>
</evidence>
<evidence type="ECO:0000256" key="3">
    <source>
        <dbReference type="ARBA" id="ARBA00035355"/>
    </source>
</evidence>
<organism evidence="5 7">
    <name type="scientific">Candidatus Methanodesulfokora washburnensis</name>
    <dbReference type="NCBI Taxonomy" id="2478471"/>
    <lineage>
        <taxon>Archaea</taxon>
        <taxon>Thermoproteota</taxon>
        <taxon>Candidatus Korarchaeia</taxon>
        <taxon>Candidatus Korarchaeia incertae sedis</taxon>
        <taxon>Candidatus Methanodesulfokora</taxon>
    </lineage>
</organism>
<dbReference type="EMBL" id="RCOS01000168">
    <property type="protein sequence ID" value="RSN71862.1"/>
    <property type="molecule type" value="Genomic_DNA"/>
</dbReference>
<evidence type="ECO:0000313" key="5">
    <source>
        <dbReference type="EMBL" id="RSN71862.1"/>
    </source>
</evidence>
<keyword evidence="1 5" id="KW-0689">Ribosomal protein</keyword>
<evidence type="ECO:0000313" key="7">
    <source>
        <dbReference type="Proteomes" id="UP000277582"/>
    </source>
</evidence>
<dbReference type="GO" id="GO:1990904">
    <property type="term" value="C:ribonucleoprotein complex"/>
    <property type="evidence" value="ECO:0007669"/>
    <property type="project" value="UniProtKB-KW"/>
</dbReference>
<sequence>MPLDDPLKRRIAMKALLEYKICRNCGARNPMSAEKCRRCKSYNLRPKHAKLVKK</sequence>
<reference evidence="6 8" key="2">
    <citation type="journal article" date="2019" name="Nat. Microbiol.">
        <title>Wide diversity of methane and short-chain alkane metabolisms in uncultured archaea.</title>
        <authorList>
            <person name="Borrel G."/>
            <person name="Adam P.S."/>
            <person name="McKay L.J."/>
            <person name="Chen L.X."/>
            <person name="Sierra-Garcia I.N."/>
            <person name="Sieber C.M."/>
            <person name="Letourneur Q."/>
            <person name="Ghozlane A."/>
            <person name="Andersen G.L."/>
            <person name="Li W.J."/>
            <person name="Hallam S.J."/>
            <person name="Muyzer G."/>
            <person name="de Oliveira V.M."/>
            <person name="Inskeep W.P."/>
            <person name="Banfield J.F."/>
            <person name="Gribaldo S."/>
        </authorList>
    </citation>
    <scope>NUCLEOTIDE SEQUENCE [LARGE SCALE GENOMIC DNA]</scope>
    <source>
        <strain evidence="6">NM4</strain>
    </source>
</reference>
<dbReference type="Pfam" id="PF01020">
    <property type="entry name" value="Ribosomal_L40e"/>
    <property type="match status" value="1"/>
</dbReference>
<gene>
    <name evidence="5" type="ORF">D6D85_15205</name>
    <name evidence="6" type="ORF">EF810_00910</name>
</gene>
<dbReference type="Proteomes" id="UP000316217">
    <property type="component" value="Unassembled WGS sequence"/>
</dbReference>
<dbReference type="SMART" id="SM01377">
    <property type="entry name" value="Ribosomal_L40e"/>
    <property type="match status" value="1"/>
</dbReference>
<dbReference type="EMBL" id="RXII01000015">
    <property type="protein sequence ID" value="RZN63392.1"/>
    <property type="molecule type" value="Genomic_DNA"/>
</dbReference>